<dbReference type="GO" id="GO:0072546">
    <property type="term" value="C:EMC complex"/>
    <property type="evidence" value="ECO:0007669"/>
    <property type="project" value="InterPro"/>
</dbReference>
<name>A0A0N5A560_PARTI</name>
<dbReference type="Pfam" id="PF03665">
    <property type="entry name" value="UPF0172"/>
    <property type="match status" value="1"/>
</dbReference>
<accession>A0A0N5A560</accession>
<dbReference type="WBParaSite" id="PTRK_0001684400.1">
    <property type="protein sequence ID" value="PTRK_0001684400.1"/>
    <property type="gene ID" value="PTRK_0001684400"/>
</dbReference>
<dbReference type="AlphaFoldDB" id="A0A0N5A560"/>
<dbReference type="CDD" id="cd08060">
    <property type="entry name" value="MPN_UPF0172"/>
    <property type="match status" value="1"/>
</dbReference>
<keyword evidence="1" id="KW-1185">Reference proteome</keyword>
<reference evidence="2" key="1">
    <citation type="submission" date="2017-02" db="UniProtKB">
        <authorList>
            <consortium name="WormBaseParasite"/>
        </authorList>
    </citation>
    <scope>IDENTIFICATION</scope>
</reference>
<sequence>MVLTLSTVAYTKAILHCVKYPHCPIKGLLISDGTGNGSVITDVIPITHDIPTFSGIFESALLFIEKYCSTNGLYIAGLYFANQLLNDQKLDACVIKIVEKLQAKNPNAYIIQMDNTKFSLESSIKCVKAHVYEAESKTWKEKDQSLEDTLLTLKVASHSIENQLYREISDYENFLENPKLHDLLNIKLNNTIESLY</sequence>
<evidence type="ECO:0000313" key="2">
    <source>
        <dbReference type="WBParaSite" id="PTRK_0001684400.1"/>
    </source>
</evidence>
<dbReference type="PANTHER" id="PTHR12941">
    <property type="entry name" value="ER MEMBRANE PROTEIN COMPLEX"/>
    <property type="match status" value="1"/>
</dbReference>
<organism evidence="1 2">
    <name type="scientific">Parastrongyloides trichosuri</name>
    <name type="common">Possum-specific nematode worm</name>
    <dbReference type="NCBI Taxonomy" id="131310"/>
    <lineage>
        <taxon>Eukaryota</taxon>
        <taxon>Metazoa</taxon>
        <taxon>Ecdysozoa</taxon>
        <taxon>Nematoda</taxon>
        <taxon>Chromadorea</taxon>
        <taxon>Rhabditida</taxon>
        <taxon>Tylenchina</taxon>
        <taxon>Panagrolaimomorpha</taxon>
        <taxon>Strongyloidoidea</taxon>
        <taxon>Strongyloididae</taxon>
        <taxon>Parastrongyloides</taxon>
    </lineage>
</organism>
<dbReference type="PANTHER" id="PTHR12941:SF10">
    <property type="entry name" value="ER MEMBRANE PROTEIN COMPLEX SUBUNIT 8_9 HOMOLOG"/>
    <property type="match status" value="1"/>
</dbReference>
<evidence type="ECO:0000313" key="1">
    <source>
        <dbReference type="Proteomes" id="UP000038045"/>
    </source>
</evidence>
<dbReference type="InterPro" id="IPR005366">
    <property type="entry name" value="EMC8/9"/>
</dbReference>
<dbReference type="STRING" id="131310.A0A0N5A560"/>
<proteinExistence type="predicted"/>
<dbReference type="Proteomes" id="UP000038045">
    <property type="component" value="Unplaced"/>
</dbReference>
<protein>
    <submittedName>
        <fullName evidence="2">MPN domain-containing protein</fullName>
    </submittedName>
</protein>